<dbReference type="Gene3D" id="1.10.10.60">
    <property type="entry name" value="Homeodomain-like"/>
    <property type="match status" value="1"/>
</dbReference>
<accession>A0A4Y8RII0</accession>
<evidence type="ECO:0000313" key="2">
    <source>
        <dbReference type="EMBL" id="TFF22835.1"/>
    </source>
</evidence>
<dbReference type="OrthoDB" id="5499170at2"/>
<dbReference type="InterPro" id="IPR035965">
    <property type="entry name" value="PAS-like_dom_sf"/>
</dbReference>
<reference evidence="2 3" key="1">
    <citation type="submission" date="2019-03" db="EMBL/GenBank/DDBJ databases">
        <title>Jiella endophytica sp. nov., a novel endophytic bacterium isolated from root of Ficus microcarpa Linn. f.</title>
        <authorList>
            <person name="Tuo L."/>
        </authorList>
    </citation>
    <scope>NUCLEOTIDE SEQUENCE [LARGE SCALE GENOMIC DNA]</scope>
    <source>
        <strain evidence="2 3">CBS5Q-3</strain>
    </source>
</reference>
<sequence>MEHPRTGRQFSDPSRSFANLEAALVATMVTAATDVALLLDRGGTIVDVAIREPDLFGEVEKSWIGQKFSDVVTVESRQKVVRMLSEEPDEESPARREINHPMPHGIDLPVSYSMLPLTKNGTRLALGRDLRTMASLQQNLIETQLALETDYARLRNTETQYRVLFDTALEPIVLVDASNGRIIDANLAARQRFEKDGRRLAGAPVNALFGTASQSEADALIAAARSSGESETASLLPSGGERKVPVAVRFYRQHGSSRIILRFAGDEEPLKNTIETDLVARLTSTLPDGLAVVGPDRLIQDVNESFLDLSEIASRNQIVGRPLDEILGRRGVELGVLMKAIDTDGFVRNFSTHLNTRYGGVVEVEVSGSAITRGDKRFYGFSIREGARTPPRPAASEPFRSANDMTGLVGRVPLREIIRETADIIEQLCIEAALDLTRNNRASAAEMLGLSRQSLYSKLRRHGISGNFSESDDTH</sequence>
<dbReference type="Proteomes" id="UP000298179">
    <property type="component" value="Unassembled WGS sequence"/>
</dbReference>
<dbReference type="InterPro" id="IPR000014">
    <property type="entry name" value="PAS"/>
</dbReference>
<dbReference type="PRINTS" id="PR01590">
    <property type="entry name" value="HTHFIS"/>
</dbReference>
<dbReference type="Pfam" id="PF13426">
    <property type="entry name" value="PAS_9"/>
    <property type="match status" value="1"/>
</dbReference>
<proteinExistence type="predicted"/>
<dbReference type="Gene3D" id="1.20.5.430">
    <property type="match status" value="1"/>
</dbReference>
<protein>
    <submittedName>
        <fullName evidence="2">Transcriptional regulator PpsR</fullName>
    </submittedName>
</protein>
<feature type="domain" description="PAS" evidence="1">
    <location>
        <begin position="23"/>
        <end position="89"/>
    </location>
</feature>
<dbReference type="GO" id="GO:0043565">
    <property type="term" value="F:sequence-specific DNA binding"/>
    <property type="evidence" value="ECO:0007669"/>
    <property type="project" value="InterPro"/>
</dbReference>
<gene>
    <name evidence="2" type="primary">ppsR</name>
    <name evidence="2" type="ORF">E3C22_10235</name>
</gene>
<dbReference type="Gene3D" id="3.30.450.20">
    <property type="entry name" value="PAS domain"/>
    <property type="match status" value="2"/>
</dbReference>
<evidence type="ECO:0000313" key="3">
    <source>
        <dbReference type="Proteomes" id="UP000298179"/>
    </source>
</evidence>
<keyword evidence="3" id="KW-1185">Reference proteome</keyword>
<dbReference type="SUPFAM" id="SSF46689">
    <property type="entry name" value="Homeodomain-like"/>
    <property type="match status" value="1"/>
</dbReference>
<dbReference type="InterPro" id="IPR009057">
    <property type="entry name" value="Homeodomain-like_sf"/>
</dbReference>
<dbReference type="SMART" id="SM00091">
    <property type="entry name" value="PAS"/>
    <property type="match status" value="3"/>
</dbReference>
<evidence type="ECO:0000259" key="1">
    <source>
        <dbReference type="SMART" id="SM00091"/>
    </source>
</evidence>
<dbReference type="InterPro" id="IPR002197">
    <property type="entry name" value="HTH_Fis"/>
</dbReference>
<dbReference type="CDD" id="cd00130">
    <property type="entry name" value="PAS"/>
    <property type="match status" value="2"/>
</dbReference>
<dbReference type="Pfam" id="PF02954">
    <property type="entry name" value="HTH_8"/>
    <property type="match status" value="1"/>
</dbReference>
<comment type="caution">
    <text evidence="2">The sequence shown here is derived from an EMBL/GenBank/DDBJ whole genome shotgun (WGS) entry which is preliminary data.</text>
</comment>
<feature type="domain" description="PAS" evidence="1">
    <location>
        <begin position="277"/>
        <end position="343"/>
    </location>
</feature>
<dbReference type="EMBL" id="SOZD01000003">
    <property type="protein sequence ID" value="TFF22835.1"/>
    <property type="molecule type" value="Genomic_DNA"/>
</dbReference>
<name>A0A4Y8RII0_9HYPH</name>
<dbReference type="NCBIfam" id="TIGR02040">
    <property type="entry name" value="PpsR-CrtJ"/>
    <property type="match status" value="1"/>
</dbReference>
<feature type="domain" description="PAS" evidence="1">
    <location>
        <begin position="159"/>
        <end position="226"/>
    </location>
</feature>
<dbReference type="AlphaFoldDB" id="A0A4Y8RII0"/>
<dbReference type="Pfam" id="PF13188">
    <property type="entry name" value="PAS_8"/>
    <property type="match status" value="1"/>
</dbReference>
<organism evidence="2 3">
    <name type="scientific">Jiella endophytica</name>
    <dbReference type="NCBI Taxonomy" id="2558362"/>
    <lineage>
        <taxon>Bacteria</taxon>
        <taxon>Pseudomonadati</taxon>
        <taxon>Pseudomonadota</taxon>
        <taxon>Alphaproteobacteria</taxon>
        <taxon>Hyphomicrobiales</taxon>
        <taxon>Aurantimonadaceae</taxon>
        <taxon>Jiella</taxon>
    </lineage>
</organism>
<dbReference type="InterPro" id="IPR011785">
    <property type="entry name" value="Tscrpt_reg_PpsR-CrtJ"/>
</dbReference>
<dbReference type="SUPFAM" id="SSF55785">
    <property type="entry name" value="PYP-like sensor domain (PAS domain)"/>
    <property type="match status" value="3"/>
</dbReference>